<dbReference type="Proteomes" id="UP000004994">
    <property type="component" value="Chromosome 4"/>
</dbReference>
<dbReference type="FunCoup" id="A0A3Q7G832">
    <property type="interactions" value="534"/>
</dbReference>
<sequence>MNNIEMGCLKSDDNDEIHSNVSVRKRFKFPKKFFDECNGVDHASVPRKVRSVSVIKKRIRKLISPPLPISKKANRMSDGAETLRKYGNKSKLNLTHCGSSRCIKEELDCPITKDEEEVAETLYALAGMIPDVDTLSESKINSQLPEVKSLDLPEPEASVIASGVVTTEQDIRTNSSQFSAEALKQFPDIAVSAGEAAKSKSFHDASPCDTFINTEQLEISSQQVVAYQANKQNTHKENRNNGSLLWPGLSAAGSSCSDILDSSPQFPIGKFPVWIGSAGTDHQAQNAKSCLPTMKDSQVPLELRKSFKRCAAHVYISRLTKGLQTSMRGDTVSSHPSQSSPPDGVKQEPPIIQNSPTVKVNDMHGIVSTGNVASTVEKNPTEVRNAILLHQRLLQDQQQASTTSGFNSLAKQNADFLSLSAGSYVIKGTNGGATIAGHNLDTPVTSQKHPALHFLLPQNGYSSAPFRYNPATAATQQLQVLLPPYLGGASFCPSREAAMALPRQMSQQNELQNAHFAAQYKFGGVSTSQMRDWQNAGRPMPIFGPSQAQLAASSSSMEALSSKYVPPLLNEQELMSISTSRTNSRIKGQYYSFPSGLEGSGHGLYPNNVPSLQLLCNDRR</sequence>
<dbReference type="OMA" id="DCEMGCD"/>
<organism evidence="2">
    <name type="scientific">Solanum lycopersicum</name>
    <name type="common">Tomato</name>
    <name type="synonym">Lycopersicon esculentum</name>
    <dbReference type="NCBI Taxonomy" id="4081"/>
    <lineage>
        <taxon>Eukaryota</taxon>
        <taxon>Viridiplantae</taxon>
        <taxon>Streptophyta</taxon>
        <taxon>Embryophyta</taxon>
        <taxon>Tracheophyta</taxon>
        <taxon>Spermatophyta</taxon>
        <taxon>Magnoliopsida</taxon>
        <taxon>eudicotyledons</taxon>
        <taxon>Gunneridae</taxon>
        <taxon>Pentapetalae</taxon>
        <taxon>asterids</taxon>
        <taxon>lamiids</taxon>
        <taxon>Solanales</taxon>
        <taxon>Solanaceae</taxon>
        <taxon>Solanoideae</taxon>
        <taxon>Solaneae</taxon>
        <taxon>Solanum</taxon>
        <taxon>Solanum subgen. Lycopersicon</taxon>
    </lineage>
</organism>
<evidence type="ECO:0000313" key="3">
    <source>
        <dbReference type="Proteomes" id="UP000004994"/>
    </source>
</evidence>
<reference evidence="2" key="2">
    <citation type="submission" date="2019-01" db="UniProtKB">
        <authorList>
            <consortium name="EnsemblPlants"/>
        </authorList>
    </citation>
    <scope>IDENTIFICATION</scope>
    <source>
        <strain evidence="2">cv. Heinz 1706</strain>
    </source>
</reference>
<evidence type="ECO:0000256" key="1">
    <source>
        <dbReference type="SAM" id="MobiDB-lite"/>
    </source>
</evidence>
<accession>A0A3Q7G832</accession>
<reference evidence="2" key="1">
    <citation type="journal article" date="2012" name="Nature">
        <title>The tomato genome sequence provides insights into fleshy fruit evolution.</title>
        <authorList>
            <consortium name="Tomato Genome Consortium"/>
        </authorList>
    </citation>
    <scope>NUCLEOTIDE SEQUENCE [LARGE SCALE GENOMIC DNA]</scope>
    <source>
        <strain evidence="2">cv. Heinz 1706</strain>
    </source>
</reference>
<feature type="compositionally biased region" description="Polar residues" evidence="1">
    <location>
        <begin position="325"/>
        <end position="341"/>
    </location>
</feature>
<keyword evidence="3" id="KW-1185">Reference proteome</keyword>
<dbReference type="Gramene" id="Solyc04g081420.3.1">
    <property type="protein sequence ID" value="Solyc04g081420.3.1"/>
    <property type="gene ID" value="Solyc04g081420.3"/>
</dbReference>
<dbReference type="InterPro" id="IPR040305">
    <property type="entry name" value="At1g75730-like"/>
</dbReference>
<name>A0A3Q7G832_SOLLC</name>
<dbReference type="PaxDb" id="4081-Solyc04g081420.2.1"/>
<dbReference type="PANTHER" id="PTHR34792:SF1">
    <property type="entry name" value="OS02G0121500 PROTEIN"/>
    <property type="match status" value="1"/>
</dbReference>
<dbReference type="AlphaFoldDB" id="A0A3Q7G832"/>
<dbReference type="InParanoid" id="A0A3Q7G832"/>
<protein>
    <submittedName>
        <fullName evidence="2">Uncharacterized protein</fullName>
    </submittedName>
</protein>
<dbReference type="EnsemblPlants" id="Solyc04g081420.3.1">
    <property type="protein sequence ID" value="Solyc04g081420.3.1"/>
    <property type="gene ID" value="Solyc04g081420.3"/>
</dbReference>
<proteinExistence type="predicted"/>
<evidence type="ECO:0000313" key="2">
    <source>
        <dbReference type="EnsemblPlants" id="Solyc04g081420.3.1"/>
    </source>
</evidence>
<feature type="region of interest" description="Disordered" evidence="1">
    <location>
        <begin position="325"/>
        <end position="357"/>
    </location>
</feature>
<dbReference type="PANTHER" id="PTHR34792">
    <property type="entry name" value="OS02G0121500 PROTEIN"/>
    <property type="match status" value="1"/>
</dbReference>